<evidence type="ECO:0000259" key="7">
    <source>
        <dbReference type="PROSITE" id="PS51930"/>
    </source>
</evidence>
<dbReference type="SUPFAM" id="SSF143414">
    <property type="entry name" value="CcmK-like"/>
    <property type="match status" value="1"/>
</dbReference>
<name>A0ABW7CB64_9CYAN</name>
<dbReference type="HAMAP" id="MF_00854">
    <property type="entry name" value="CcmK"/>
    <property type="match status" value="1"/>
</dbReference>
<dbReference type="Pfam" id="PF00936">
    <property type="entry name" value="BMC"/>
    <property type="match status" value="1"/>
</dbReference>
<evidence type="ECO:0000313" key="8">
    <source>
        <dbReference type="EMBL" id="MFG3818383.1"/>
    </source>
</evidence>
<protein>
    <recommendedName>
        <fullName evidence="6">Carboxysome shell protein CcmK</fullName>
    </recommendedName>
    <alternativeName>
        <fullName evidence="6">Carbon dioxide-concentrating mechanism protein CcmK</fullName>
    </alternativeName>
</protein>
<evidence type="ECO:0000256" key="6">
    <source>
        <dbReference type="HAMAP-Rule" id="MF_00854"/>
    </source>
</evidence>
<sequence>MPIAVGTIETLGFPSILAAADAMVKGGRVTLVFFDKAEKGNFFITIRGPVSEVERAMEEGIKAAKAVYGGQVMSHYIIPHPYENTEGVMPIDYTPESEPHRVT</sequence>
<dbReference type="InterPro" id="IPR050575">
    <property type="entry name" value="BMC_shell"/>
</dbReference>
<dbReference type="Proteomes" id="UP001604335">
    <property type="component" value="Unassembled WGS sequence"/>
</dbReference>
<keyword evidence="9" id="KW-1185">Reference proteome</keyword>
<accession>A0ABW7CB64</accession>
<feature type="domain" description="BMC" evidence="7">
    <location>
        <begin position="4"/>
        <end position="90"/>
    </location>
</feature>
<keyword evidence="4 6" id="KW-1282">Carboxysome</keyword>
<evidence type="ECO:0000256" key="1">
    <source>
        <dbReference type="ARBA" id="ARBA00022531"/>
    </source>
</evidence>
<dbReference type="PANTHER" id="PTHR33941">
    <property type="entry name" value="PROPANEDIOL UTILIZATION PROTEIN PDUA"/>
    <property type="match status" value="1"/>
</dbReference>
<dbReference type="InterPro" id="IPR037233">
    <property type="entry name" value="CcmK-like_sf"/>
</dbReference>
<dbReference type="PANTHER" id="PTHR33941:SF13">
    <property type="entry name" value="CARBOXYSOME SHELL PROTEIN CCMK4"/>
    <property type="match status" value="1"/>
</dbReference>
<comment type="function">
    <text evidence="6">One of the shell proteins of the carboxysome, a polyhedral inclusion where RuBisCO (ribulose bisphosphate carboxylase, rbcL-rbcS) is sequestered. Assembles into hexamers which make sheets that form the facets of the polyhedral carboxysome. The hexamer central pore probably regulates metabolite flux.</text>
</comment>
<dbReference type="InterPro" id="IPR044872">
    <property type="entry name" value="CcmK/CsoS1_BMC"/>
</dbReference>
<dbReference type="RefSeq" id="WP_099531705.1">
    <property type="nucleotide sequence ID" value="NZ_JAZAQF010000070.1"/>
</dbReference>
<dbReference type="CDD" id="cd07057">
    <property type="entry name" value="BMC_CcmK"/>
    <property type="match status" value="1"/>
</dbReference>
<dbReference type="PROSITE" id="PS51930">
    <property type="entry name" value="BMC_2"/>
    <property type="match status" value="1"/>
</dbReference>
<comment type="subcellular location">
    <subcellularLocation>
        <location evidence="3 6">Carboxysome</location>
    </subcellularLocation>
</comment>
<organism evidence="8 9">
    <name type="scientific">Limnothrix redekei LRLZ20PSL1</name>
    <dbReference type="NCBI Taxonomy" id="3112953"/>
    <lineage>
        <taxon>Bacteria</taxon>
        <taxon>Bacillati</taxon>
        <taxon>Cyanobacteriota</taxon>
        <taxon>Cyanophyceae</taxon>
        <taxon>Pseudanabaenales</taxon>
        <taxon>Pseudanabaenaceae</taxon>
        <taxon>Limnothrix</taxon>
    </lineage>
</organism>
<dbReference type="SMART" id="SM00877">
    <property type="entry name" value="BMC"/>
    <property type="match status" value="1"/>
</dbReference>
<comment type="caution">
    <text evidence="8">The sequence shown here is derived from an EMBL/GenBank/DDBJ whole genome shotgun (WGS) entry which is preliminary data.</text>
</comment>
<dbReference type="InterPro" id="IPR046380">
    <property type="entry name" value="CcmK"/>
</dbReference>
<gene>
    <name evidence="6" type="primary">ccmK</name>
    <name evidence="8" type="ORF">VPK24_12100</name>
</gene>
<keyword evidence="2 6" id="KW-0120">Carbon dioxide fixation</keyword>
<proteinExistence type="inferred from homology"/>
<evidence type="ECO:0000256" key="3">
    <source>
        <dbReference type="ARBA" id="ARBA00023587"/>
    </source>
</evidence>
<dbReference type="InterPro" id="IPR000249">
    <property type="entry name" value="BMC_dom"/>
</dbReference>
<comment type="domain">
    <text evidence="6">The tight homohexamer forms a small pore which is positively charged.</text>
</comment>
<comment type="similarity">
    <text evidence="6">Belongs to the bacterial microcompartments protein family. CcmK subfamily.</text>
</comment>
<comment type="subunit">
    <text evidence="6">Homohexamer. Interacts with CcmN and CcmO in the carboxysome.</text>
</comment>
<keyword evidence="5" id="KW-1283">Bacterial microcompartment</keyword>
<dbReference type="EMBL" id="JAZAQF010000070">
    <property type="protein sequence ID" value="MFG3818383.1"/>
    <property type="molecule type" value="Genomic_DNA"/>
</dbReference>
<evidence type="ECO:0000256" key="5">
    <source>
        <dbReference type="ARBA" id="ARBA00024446"/>
    </source>
</evidence>
<keyword evidence="1 6" id="KW-0602">Photosynthesis</keyword>
<evidence type="ECO:0000313" key="9">
    <source>
        <dbReference type="Proteomes" id="UP001604335"/>
    </source>
</evidence>
<evidence type="ECO:0000256" key="2">
    <source>
        <dbReference type="ARBA" id="ARBA00023300"/>
    </source>
</evidence>
<dbReference type="Gene3D" id="3.30.70.1710">
    <property type="match status" value="1"/>
</dbReference>
<evidence type="ECO:0000256" key="4">
    <source>
        <dbReference type="ARBA" id="ARBA00023669"/>
    </source>
</evidence>
<reference evidence="9" key="1">
    <citation type="journal article" date="2024" name="Algal Res.">
        <title>Biochemical, toxicological and genomic investigation of a high-biomass producing Limnothrix strain isolated from Italian shallow drinking water reservoir.</title>
        <authorList>
            <person name="Simonazzi M."/>
            <person name="Shishido T.K."/>
            <person name="Delbaje E."/>
            <person name="Wahlsten M."/>
            <person name="Fewer D.P."/>
            <person name="Sivonen K."/>
            <person name="Pezzolesi L."/>
            <person name="Pistocchi R."/>
        </authorList>
    </citation>
    <scope>NUCLEOTIDE SEQUENCE [LARGE SCALE GENOMIC DNA]</scope>
    <source>
        <strain evidence="9">LRLZ20PSL1</strain>
    </source>
</reference>